<name>A0A267GBN1_9PLAT</name>
<evidence type="ECO:0000313" key="3">
    <source>
        <dbReference type="EMBL" id="PAA83438.1"/>
    </source>
</evidence>
<feature type="region of interest" description="Disordered" evidence="2">
    <location>
        <begin position="45"/>
        <end position="68"/>
    </location>
</feature>
<feature type="compositionally biased region" description="Basic and acidic residues" evidence="2">
    <location>
        <begin position="352"/>
        <end position="362"/>
    </location>
</feature>
<gene>
    <name evidence="3" type="ORF">BOX15_Mlig010584g2</name>
</gene>
<protein>
    <submittedName>
        <fullName evidence="3">Uncharacterized protein</fullName>
    </submittedName>
</protein>
<sequence length="666" mass="76097">MADDNNELYRQSLEEKTKECEKLREKSRKLKFKVSQLEIRLKEAESMQPYRSQSLPRQRRNGLESADLQKVKDQAMVEATEKLQAKFDEELAAAVAAERAKWEQEMEATQKQFEDKIRDQDSALVEAREELKRLKATQEGENNRLSVPNQPKGGLDSSSSESELQKMAQQISQVSQQQASLHDSLRDNSGSIEQIRNLMRERQAEMKKKLEDKDAELGEKTEQCETLLASSEQMKAELARLRTREEEWQQTSEDYQKLKNQYNLLTNTKERLESEKADLQRSRDETLAAETQKLQAKFDEERSAAVEAERDKWQQELAELQTNHAAEVKALHLELTGAKKENEGNLQAAQAENERALTSERERCRAEVDRLVAEHSSAIEAMRKEFEEKIREQERLTEEARRELQELSEKHEAEKAEMFELVKQFGLSSFSTDNFRSNDAGTMTDSSAETLKLVERISLGSSGARAGQGAETSREAQSQPASIDSFCFLSQSDVLLDSVQLRKKASSIAKELVEARSQLQQSSEYSENLQRCSHQVDAANCDLYKEIEGHKKQISAVSQVAEEIREKFILEARRVAKLETKLASLRQENSELQCRDATLRLAQVSDASEIASLNRRLDEAKRGLAQAAETADLANKKLEETRLEMEKLKAKYQSVKQELLKAQRRT</sequence>
<dbReference type="Proteomes" id="UP000215902">
    <property type="component" value="Unassembled WGS sequence"/>
</dbReference>
<reference evidence="3 4" key="1">
    <citation type="submission" date="2017-06" db="EMBL/GenBank/DDBJ databases">
        <title>A platform for efficient transgenesis in Macrostomum lignano, a flatworm model organism for stem cell research.</title>
        <authorList>
            <person name="Berezikov E."/>
        </authorList>
    </citation>
    <scope>NUCLEOTIDE SEQUENCE [LARGE SCALE GENOMIC DNA]</scope>
    <source>
        <strain evidence="3">DV1</strain>
        <tissue evidence="3">Whole organism</tissue>
    </source>
</reference>
<feature type="compositionally biased region" description="Basic and acidic residues" evidence="2">
    <location>
        <begin position="129"/>
        <end position="142"/>
    </location>
</feature>
<feature type="region of interest" description="Disordered" evidence="2">
    <location>
        <begin position="98"/>
        <end position="117"/>
    </location>
</feature>
<organism evidence="3 4">
    <name type="scientific">Macrostomum lignano</name>
    <dbReference type="NCBI Taxonomy" id="282301"/>
    <lineage>
        <taxon>Eukaryota</taxon>
        <taxon>Metazoa</taxon>
        <taxon>Spiralia</taxon>
        <taxon>Lophotrochozoa</taxon>
        <taxon>Platyhelminthes</taxon>
        <taxon>Rhabditophora</taxon>
        <taxon>Macrostomorpha</taxon>
        <taxon>Macrostomida</taxon>
        <taxon>Macrostomidae</taxon>
        <taxon>Macrostomum</taxon>
    </lineage>
</organism>
<dbReference type="STRING" id="282301.A0A267GBN1"/>
<keyword evidence="1" id="KW-0175">Coiled coil</keyword>
<feature type="compositionally biased region" description="Basic and acidic residues" evidence="2">
    <location>
        <begin position="198"/>
        <end position="219"/>
    </location>
</feature>
<feature type="region of interest" description="Disordered" evidence="2">
    <location>
        <begin position="342"/>
        <end position="362"/>
    </location>
</feature>
<feature type="coiled-coil region" evidence="1">
    <location>
        <begin position="547"/>
        <end position="665"/>
    </location>
</feature>
<feature type="region of interest" description="Disordered" evidence="2">
    <location>
        <begin position="129"/>
        <end position="219"/>
    </location>
</feature>
<evidence type="ECO:0000313" key="4">
    <source>
        <dbReference type="Proteomes" id="UP000215902"/>
    </source>
</evidence>
<keyword evidence="4" id="KW-1185">Reference proteome</keyword>
<comment type="caution">
    <text evidence="3">The sequence shown here is derived from an EMBL/GenBank/DDBJ whole genome shotgun (WGS) entry which is preliminary data.</text>
</comment>
<dbReference type="AlphaFoldDB" id="A0A267GBN1"/>
<evidence type="ECO:0000256" key="1">
    <source>
        <dbReference type="SAM" id="Coils"/>
    </source>
</evidence>
<feature type="compositionally biased region" description="Low complexity" evidence="2">
    <location>
        <begin position="157"/>
        <end position="180"/>
    </location>
</feature>
<evidence type="ECO:0000256" key="2">
    <source>
        <dbReference type="SAM" id="MobiDB-lite"/>
    </source>
</evidence>
<dbReference type="EMBL" id="NIVC01000419">
    <property type="protein sequence ID" value="PAA83438.1"/>
    <property type="molecule type" value="Genomic_DNA"/>
</dbReference>
<proteinExistence type="predicted"/>
<accession>A0A267GBN1</accession>